<dbReference type="SUPFAM" id="SSF56954">
    <property type="entry name" value="Outer membrane efflux proteins (OEP)"/>
    <property type="match status" value="1"/>
</dbReference>
<comment type="similarity">
    <text evidence="1 2">Belongs to the outer membrane factor (OMF) (TC 1.B.17) family.</text>
</comment>
<evidence type="ECO:0000256" key="2">
    <source>
        <dbReference type="RuleBase" id="RU362097"/>
    </source>
</evidence>
<dbReference type="Gene3D" id="2.20.200.10">
    <property type="entry name" value="Outer membrane efflux proteins (OEP)"/>
    <property type="match status" value="1"/>
</dbReference>
<dbReference type="Proteomes" id="UP001162881">
    <property type="component" value="Unassembled WGS sequence"/>
</dbReference>
<keyword evidence="5" id="KW-1185">Reference proteome</keyword>
<feature type="signal peptide" evidence="2">
    <location>
        <begin position="1"/>
        <end position="23"/>
    </location>
</feature>
<evidence type="ECO:0000313" key="4">
    <source>
        <dbReference type="EMBL" id="MCJ2182963.1"/>
    </source>
</evidence>
<dbReference type="RefSeq" id="WP_244019868.1">
    <property type="nucleotide sequence ID" value="NZ_JALHLF010000031.1"/>
</dbReference>
<name>A0ABT0BDA4_9SPHN</name>
<proteinExistence type="inferred from homology"/>
<organism evidence="4 5">
    <name type="scientific">Novosphingobium organovorum</name>
    <dbReference type="NCBI Taxonomy" id="2930092"/>
    <lineage>
        <taxon>Bacteria</taxon>
        <taxon>Pseudomonadati</taxon>
        <taxon>Pseudomonadota</taxon>
        <taxon>Alphaproteobacteria</taxon>
        <taxon>Sphingomonadales</taxon>
        <taxon>Sphingomonadaceae</taxon>
        <taxon>Novosphingobium</taxon>
    </lineage>
</organism>
<evidence type="ECO:0000256" key="3">
    <source>
        <dbReference type="SAM" id="MobiDB-lite"/>
    </source>
</evidence>
<dbReference type="NCBIfam" id="TIGR01845">
    <property type="entry name" value="outer_NodT"/>
    <property type="match status" value="1"/>
</dbReference>
<dbReference type="PROSITE" id="PS51257">
    <property type="entry name" value="PROKAR_LIPOPROTEIN"/>
    <property type="match status" value="1"/>
</dbReference>
<dbReference type="Pfam" id="PF02321">
    <property type="entry name" value="OEP"/>
    <property type="match status" value="2"/>
</dbReference>
<accession>A0ABT0BDA4</accession>
<dbReference type="Gene3D" id="1.20.1600.10">
    <property type="entry name" value="Outer membrane efflux proteins (OEP)"/>
    <property type="match status" value="1"/>
</dbReference>
<keyword evidence="2" id="KW-0812">Transmembrane</keyword>
<keyword evidence="2" id="KW-0449">Lipoprotein</keyword>
<feature type="chain" id="PRO_5045005727" evidence="2">
    <location>
        <begin position="24"/>
        <end position="497"/>
    </location>
</feature>
<keyword evidence="2" id="KW-0472">Membrane</keyword>
<reference evidence="4" key="1">
    <citation type="submission" date="2022-03" db="EMBL/GenBank/DDBJ databases">
        <title>Identification of a novel bacterium isolated from mangrove sediments.</title>
        <authorList>
            <person name="Pan X."/>
        </authorList>
    </citation>
    <scope>NUCLEOTIDE SEQUENCE</scope>
    <source>
        <strain evidence="4">B1949</strain>
    </source>
</reference>
<protein>
    <submittedName>
        <fullName evidence="4">Efflux transporter outer membrane subunit</fullName>
    </submittedName>
</protein>
<gene>
    <name evidence="4" type="ORF">MTR62_09695</name>
</gene>
<dbReference type="InterPro" id="IPR010131">
    <property type="entry name" value="MdtP/NodT-like"/>
</dbReference>
<keyword evidence="2" id="KW-0732">Signal</keyword>
<sequence>MSQLRSFVALGALGLALAGCATAGPDYAPPEHAVANAPSAQGAFVSGQDPAYAQAPLPDDWWKLYNDPRLDTLVEEALAANADLRVAEANILKSRGVVREEAGAEGLNTGIGAAVTQERNYSLRSAGTNLPGVLTGELGLNFDYPLDLHGKIKRAIEASLADHEAVEAARDAVRIAVVAATTKAYADVCVTNYQIATVEKVIALQQKTLDATMRLQKGGRGTAFDVSRARTAVEGSRASLPGYYARRQASLYRLATLRGKPPADYPRDVESCATLPTLSQPMPIGDGAALIRRRPDIRQAERRIAADTARIGVATADLYPSISIAGGIMGFNQVKNLPKEEALGFGIGPLLSWSWPFNRQVHARIDQANAQVKSDLATFDATVLEALRTTETALETYARDREKEQALGKAAGSAGLSAEQAGKLFRFGRSDFLSLLSAQSALANAQVSHAAAKAALVDDQIAVFLELGGGWQQPKAAQEGGPVGAAQGAASPDKPEG</sequence>
<dbReference type="PANTHER" id="PTHR30203">
    <property type="entry name" value="OUTER MEMBRANE CATION EFFLUX PROTEIN"/>
    <property type="match status" value="1"/>
</dbReference>
<evidence type="ECO:0000313" key="5">
    <source>
        <dbReference type="Proteomes" id="UP001162881"/>
    </source>
</evidence>
<evidence type="ECO:0000256" key="1">
    <source>
        <dbReference type="ARBA" id="ARBA00007613"/>
    </source>
</evidence>
<keyword evidence="2" id="KW-0564">Palmitate</keyword>
<dbReference type="InterPro" id="IPR003423">
    <property type="entry name" value="OMP_efflux"/>
</dbReference>
<comment type="caution">
    <text evidence="4">The sequence shown here is derived from an EMBL/GenBank/DDBJ whole genome shotgun (WGS) entry which is preliminary data.</text>
</comment>
<comment type="subcellular location">
    <subcellularLocation>
        <location evidence="2">Cell membrane</location>
        <topology evidence="2">Lipid-anchor</topology>
    </subcellularLocation>
</comment>
<feature type="region of interest" description="Disordered" evidence="3">
    <location>
        <begin position="473"/>
        <end position="497"/>
    </location>
</feature>
<dbReference type="PANTHER" id="PTHR30203:SF21">
    <property type="entry name" value="OUTER MEMBRANE COMPONENT OF MULTIDRUG EFFLUX PUMP-RELATED"/>
    <property type="match status" value="1"/>
</dbReference>
<keyword evidence="2" id="KW-1134">Transmembrane beta strand</keyword>
<dbReference type="EMBL" id="JALHLF010000031">
    <property type="protein sequence ID" value="MCJ2182963.1"/>
    <property type="molecule type" value="Genomic_DNA"/>
</dbReference>